<evidence type="ECO:0000313" key="5">
    <source>
        <dbReference type="Proteomes" id="UP001497457"/>
    </source>
</evidence>
<feature type="domain" description="DUF4220" evidence="3">
    <location>
        <begin position="49"/>
        <end position="347"/>
    </location>
</feature>
<dbReference type="InterPro" id="IPR025315">
    <property type="entry name" value="DUF4220"/>
</dbReference>
<reference evidence="5" key="1">
    <citation type="submission" date="2024-06" db="EMBL/GenBank/DDBJ databases">
        <authorList>
            <person name="Ryan C."/>
        </authorList>
    </citation>
    <scope>NUCLEOTIDE SEQUENCE [LARGE SCALE GENOMIC DNA]</scope>
</reference>
<proteinExistence type="predicted"/>
<evidence type="ECO:0000256" key="2">
    <source>
        <dbReference type="SAM" id="Phobius"/>
    </source>
</evidence>
<dbReference type="InterPro" id="IPR007658">
    <property type="entry name" value="DUF594"/>
</dbReference>
<feature type="region of interest" description="Disordered" evidence="1">
    <location>
        <begin position="579"/>
        <end position="598"/>
    </location>
</feature>
<feature type="transmembrane region" description="Helical" evidence="2">
    <location>
        <begin position="287"/>
        <end position="309"/>
    </location>
</feature>
<sequence>MSFSQSVRWWEEWQLRFLVLASLAFQYFLFAAALLRKRRIPHWFRALIWLAYQGGDIVAIYALATLFNRHKKDEVAAAGSGGGSGAHLDILWAPVLLLHLGGQDGITAYSIEDNEKWRWHLLVAASQITVAIYVFCKSWWFHDGRLLRASILLFVPGVFKCLEKPWALWNATVASIASSSDPQMTLTIEEDDRTLPTDTDMDSLDKYVTAAHECVEKEARRENPLFFDDKMNDEPYHLFVDLAHPYSIRLKNLQAMVAAKETGKAEAHGRVRVAVSRAFDRLYTKHMASYGGVLRAVVVVVTLAVVGLFRRRGESLPYARADVVVTYVLLCCTAALELVSAAVVLGSGLPETDDQLAQYNLLAYLARNRRRWRLRHAALMLGLKDQLDWLWPTAPPVPSPRVTELVREHVVGGWMGYKDNAGGGVWKGIRSVEDYRRFNDSRGQRTLERAGLTAAGGGGGTATAVERSLRMPFDESVVVWHLATELCYFDHVDVGGGGATRHGRAISNYMAYLLFVKPWMLMSGARRGLFRTAYIELRRMLEEEEDPVLLELEEDEDKEEEKKATPRAMDEIARKIIRKLRNPPPVASSGGAQSPARRLSTGLVRTAWELSYELLEFGKGKAEEFVNEEGKKKQPAEEEKKKAAAATVAEPEKKQLTGEEKKRKEEEEKKEAARKKEALANRARKHGDERMWEVIQGVWVEMLCFSAGRCRGYLHAKSLGKGGEYLTYVWLLLSYMGMETMAERMQRTELRPVEGDAGALVSTSDLEEDDDDEPAAQTGATTTTAAAVVAAPPVAISGSAVVPFVGDDNV</sequence>
<dbReference type="Pfam" id="PF13968">
    <property type="entry name" value="DUF4220"/>
    <property type="match status" value="1"/>
</dbReference>
<gene>
    <name evidence="4" type="ORF">URODEC1_LOCUS61095</name>
</gene>
<keyword evidence="2" id="KW-0812">Transmembrane</keyword>
<name>A0ABC9B1U4_9POAL</name>
<keyword evidence="2" id="KW-0472">Membrane</keyword>
<dbReference type="AlphaFoldDB" id="A0ABC9B1U4"/>
<evidence type="ECO:0000256" key="1">
    <source>
        <dbReference type="SAM" id="MobiDB-lite"/>
    </source>
</evidence>
<evidence type="ECO:0000259" key="3">
    <source>
        <dbReference type="Pfam" id="PF13968"/>
    </source>
</evidence>
<protein>
    <recommendedName>
        <fullName evidence="3">DUF4220 domain-containing protein</fullName>
    </recommendedName>
</protein>
<feature type="transmembrane region" description="Helical" evidence="2">
    <location>
        <begin position="117"/>
        <end position="136"/>
    </location>
</feature>
<feature type="compositionally biased region" description="Basic and acidic residues" evidence="1">
    <location>
        <begin position="650"/>
        <end position="679"/>
    </location>
</feature>
<feature type="region of interest" description="Disordered" evidence="1">
    <location>
        <begin position="627"/>
        <end position="683"/>
    </location>
</feature>
<dbReference type="PANTHER" id="PTHR31325">
    <property type="entry name" value="OS01G0798800 PROTEIN-RELATED"/>
    <property type="match status" value="1"/>
</dbReference>
<accession>A0ABC9B1U4</accession>
<feature type="transmembrane region" description="Helical" evidence="2">
    <location>
        <begin position="324"/>
        <end position="345"/>
    </location>
</feature>
<dbReference type="Pfam" id="PF04578">
    <property type="entry name" value="DUF594"/>
    <property type="match status" value="1"/>
</dbReference>
<feature type="transmembrane region" description="Helical" evidence="2">
    <location>
        <begin position="47"/>
        <end position="67"/>
    </location>
</feature>
<dbReference type="Proteomes" id="UP001497457">
    <property type="component" value="Chromosome 24b"/>
</dbReference>
<keyword evidence="5" id="KW-1185">Reference proteome</keyword>
<reference evidence="4 5" key="2">
    <citation type="submission" date="2024-10" db="EMBL/GenBank/DDBJ databases">
        <authorList>
            <person name="Ryan C."/>
        </authorList>
    </citation>
    <scope>NUCLEOTIDE SEQUENCE [LARGE SCALE GENOMIC DNA]</scope>
</reference>
<dbReference type="EMBL" id="OZ075134">
    <property type="protein sequence ID" value="CAL4992424.1"/>
    <property type="molecule type" value="Genomic_DNA"/>
</dbReference>
<keyword evidence="2" id="KW-1133">Transmembrane helix</keyword>
<feature type="transmembrane region" description="Helical" evidence="2">
    <location>
        <begin position="15"/>
        <end position="35"/>
    </location>
</feature>
<feature type="compositionally biased region" description="Basic and acidic residues" evidence="1">
    <location>
        <begin position="627"/>
        <end position="642"/>
    </location>
</feature>
<evidence type="ECO:0000313" key="4">
    <source>
        <dbReference type="EMBL" id="CAL4992424.1"/>
    </source>
</evidence>
<organism evidence="4 5">
    <name type="scientific">Urochloa decumbens</name>
    <dbReference type="NCBI Taxonomy" id="240449"/>
    <lineage>
        <taxon>Eukaryota</taxon>
        <taxon>Viridiplantae</taxon>
        <taxon>Streptophyta</taxon>
        <taxon>Embryophyta</taxon>
        <taxon>Tracheophyta</taxon>
        <taxon>Spermatophyta</taxon>
        <taxon>Magnoliopsida</taxon>
        <taxon>Liliopsida</taxon>
        <taxon>Poales</taxon>
        <taxon>Poaceae</taxon>
        <taxon>PACMAD clade</taxon>
        <taxon>Panicoideae</taxon>
        <taxon>Panicodae</taxon>
        <taxon>Paniceae</taxon>
        <taxon>Melinidinae</taxon>
        <taxon>Urochloa</taxon>
    </lineage>
</organism>